<reference evidence="2 3" key="1">
    <citation type="submission" date="2014-07" db="EMBL/GenBank/DDBJ databases">
        <title>Whole Genome Sequence of the Amycolatopsis methanolica 239.</title>
        <authorList>
            <person name="Tang B."/>
        </authorList>
    </citation>
    <scope>NUCLEOTIDE SEQUENCE [LARGE SCALE GENOMIC DNA]</scope>
    <source>
        <strain evidence="2 3">239</strain>
    </source>
</reference>
<dbReference type="AlphaFoldDB" id="A0A076MTQ6"/>
<feature type="compositionally biased region" description="Low complexity" evidence="1">
    <location>
        <begin position="41"/>
        <end position="57"/>
    </location>
</feature>
<name>A0A076MTQ6_AMYME</name>
<dbReference type="EMBL" id="CP009110">
    <property type="protein sequence ID" value="AIJ22301.1"/>
    <property type="molecule type" value="Genomic_DNA"/>
</dbReference>
<organism evidence="2 3">
    <name type="scientific">Amycolatopsis methanolica 239</name>
    <dbReference type="NCBI Taxonomy" id="1068978"/>
    <lineage>
        <taxon>Bacteria</taxon>
        <taxon>Bacillati</taxon>
        <taxon>Actinomycetota</taxon>
        <taxon>Actinomycetes</taxon>
        <taxon>Pseudonocardiales</taxon>
        <taxon>Pseudonocardiaceae</taxon>
        <taxon>Amycolatopsis</taxon>
        <taxon>Amycolatopsis methanolica group</taxon>
    </lineage>
</organism>
<dbReference type="PATRIC" id="fig|1068978.7.peg.2349"/>
<evidence type="ECO:0000256" key="1">
    <source>
        <dbReference type="SAM" id="MobiDB-lite"/>
    </source>
</evidence>
<proteinExistence type="predicted"/>
<sequence>MFSSAAPARPAKGDENESRLLVFAAPANRLLVDGAGRRAGRLAGTPARGGAREPPGLRGRRGRGGGTAMQTHAVELIVTLLTIVFG</sequence>
<feature type="region of interest" description="Disordered" evidence="1">
    <location>
        <begin position="41"/>
        <end position="68"/>
    </location>
</feature>
<accession>A0A076MTQ6</accession>
<gene>
    <name evidence="2" type="ORF">AMETH_2209</name>
</gene>
<dbReference type="KEGG" id="amq:AMETH_2209"/>
<dbReference type="STRING" id="1068978.AMETH_2209"/>
<keyword evidence="3" id="KW-1185">Reference proteome</keyword>
<evidence type="ECO:0000313" key="2">
    <source>
        <dbReference type="EMBL" id="AIJ22301.1"/>
    </source>
</evidence>
<dbReference type="HOGENOM" id="CLU_2490979_0_0_11"/>
<protein>
    <submittedName>
        <fullName evidence="2">Uncharacterized protein</fullName>
    </submittedName>
</protein>
<evidence type="ECO:0000313" key="3">
    <source>
        <dbReference type="Proteomes" id="UP000062973"/>
    </source>
</evidence>
<dbReference type="Proteomes" id="UP000062973">
    <property type="component" value="Chromosome"/>
</dbReference>